<accession>A0ABW6RV47</accession>
<evidence type="ECO:0000313" key="3">
    <source>
        <dbReference type="Proteomes" id="UP001601992"/>
    </source>
</evidence>
<dbReference type="Proteomes" id="UP001601992">
    <property type="component" value="Unassembled WGS sequence"/>
</dbReference>
<feature type="compositionally biased region" description="Basic and acidic residues" evidence="1">
    <location>
        <begin position="1"/>
        <end position="14"/>
    </location>
</feature>
<dbReference type="EMBL" id="JBIAQY010000001">
    <property type="protein sequence ID" value="MFF3566841.1"/>
    <property type="molecule type" value="Genomic_DNA"/>
</dbReference>
<evidence type="ECO:0000256" key="1">
    <source>
        <dbReference type="SAM" id="MobiDB-lite"/>
    </source>
</evidence>
<dbReference type="Pfam" id="PF13814">
    <property type="entry name" value="Replic_Relax"/>
    <property type="match status" value="1"/>
</dbReference>
<feature type="region of interest" description="Disordered" evidence="1">
    <location>
        <begin position="1"/>
        <end position="22"/>
    </location>
</feature>
<name>A0ABW6RV47_9NOCA</name>
<dbReference type="InterPro" id="IPR025855">
    <property type="entry name" value="Replic_Relax"/>
</dbReference>
<reference evidence="2 3" key="1">
    <citation type="submission" date="2024-10" db="EMBL/GenBank/DDBJ databases">
        <title>The Natural Products Discovery Center: Release of the First 8490 Sequenced Strains for Exploring Actinobacteria Biosynthetic Diversity.</title>
        <authorList>
            <person name="Kalkreuter E."/>
            <person name="Kautsar S.A."/>
            <person name="Yang D."/>
            <person name="Bader C.D."/>
            <person name="Teijaro C.N."/>
            <person name="Fluegel L."/>
            <person name="Davis C.M."/>
            <person name="Simpson J.R."/>
            <person name="Lauterbach L."/>
            <person name="Steele A.D."/>
            <person name="Gui C."/>
            <person name="Meng S."/>
            <person name="Li G."/>
            <person name="Viehrig K."/>
            <person name="Ye F."/>
            <person name="Su P."/>
            <person name="Kiefer A.F."/>
            <person name="Nichols A."/>
            <person name="Cepeda A.J."/>
            <person name="Yan W."/>
            <person name="Fan B."/>
            <person name="Jiang Y."/>
            <person name="Adhikari A."/>
            <person name="Zheng C.-J."/>
            <person name="Schuster L."/>
            <person name="Cowan T.M."/>
            <person name="Smanski M.J."/>
            <person name="Chevrette M.G."/>
            <person name="De Carvalho L.P.S."/>
            <person name="Shen B."/>
        </authorList>
    </citation>
    <scope>NUCLEOTIDE SEQUENCE [LARGE SCALE GENOMIC DNA]</scope>
    <source>
        <strain evidence="2 3">NPDC002593</strain>
    </source>
</reference>
<gene>
    <name evidence="2" type="ORF">ACFYXQ_03570</name>
</gene>
<dbReference type="RefSeq" id="WP_387402516.1">
    <property type="nucleotide sequence ID" value="NZ_JBIAQY010000001.1"/>
</dbReference>
<organism evidence="2 3">
    <name type="scientific">Nocardia jiangxiensis</name>
    <dbReference type="NCBI Taxonomy" id="282685"/>
    <lineage>
        <taxon>Bacteria</taxon>
        <taxon>Bacillati</taxon>
        <taxon>Actinomycetota</taxon>
        <taxon>Actinomycetes</taxon>
        <taxon>Mycobacteriales</taxon>
        <taxon>Nocardiaceae</taxon>
        <taxon>Nocardia</taxon>
    </lineage>
</organism>
<keyword evidence="3" id="KW-1185">Reference proteome</keyword>
<evidence type="ECO:0000313" key="2">
    <source>
        <dbReference type="EMBL" id="MFF3566841.1"/>
    </source>
</evidence>
<feature type="region of interest" description="Disordered" evidence="1">
    <location>
        <begin position="293"/>
        <end position="312"/>
    </location>
</feature>
<comment type="caution">
    <text evidence="2">The sequence shown here is derived from an EMBL/GenBank/DDBJ whole genome shotgun (WGS) entry which is preliminary data.</text>
</comment>
<protein>
    <submittedName>
        <fullName evidence="2">Replication-relaxation family protein</fullName>
    </submittedName>
</protein>
<proteinExistence type="predicted"/>
<sequence length="336" mass="37638">MKIARPDRQADSRAPRPPTDTATTRLVARLTDRDRWILRMLHEHRVLTTHQLAALAFPTPNMTRHRLVLLHRYRVVDRFRPIRPRGTAPWHWVLAPAGIAVLAAETGTRVRELGYQHHRPLDIAHSLHLAHTIGVNDWFTTLATTAHHHDAQVLAWWSETRCRRLWGDLARPDSFGRYTHTHTRLDFFLEYDLGTMSLTRVAAKLLGYAELARSTGVITPVLLWVPTTARETAARHALRATAASLPDPDAVPVATAAADLLATTADPSPGDRVWLPLDSARAHRIHLHDLATVWPRRTPPPPNTDTDVDSDAEQSATLLGGLVMLPAPEPMLATRR</sequence>